<reference evidence="2" key="2">
    <citation type="journal article" date="2021" name="Front. Microbiol.">
        <title>Comprehensive Comparative Genomics and Phenotyping of Methylobacterium Species.</title>
        <authorList>
            <person name="Alessa O."/>
            <person name="Ogura Y."/>
            <person name="Fujitani Y."/>
            <person name="Takami H."/>
            <person name="Hayashi T."/>
            <person name="Sahin N."/>
            <person name="Tani A."/>
        </authorList>
    </citation>
    <scope>NUCLEOTIDE SEQUENCE</scope>
    <source>
        <strain evidence="2">DSM 22415</strain>
    </source>
</reference>
<feature type="compositionally biased region" description="Low complexity" evidence="1">
    <location>
        <begin position="129"/>
        <end position="140"/>
    </location>
</feature>
<proteinExistence type="predicted"/>
<accession>A0A564FZS7</accession>
<dbReference type="AlphaFoldDB" id="A0A564FZS7"/>
<dbReference type="EMBL" id="CABFVH010000022">
    <property type="protein sequence ID" value="VUF13665.1"/>
    <property type="molecule type" value="Genomic_DNA"/>
</dbReference>
<dbReference type="Proteomes" id="UP000401717">
    <property type="component" value="Unassembled WGS sequence"/>
</dbReference>
<feature type="compositionally biased region" description="Basic and acidic residues" evidence="1">
    <location>
        <begin position="290"/>
        <end position="312"/>
    </location>
</feature>
<evidence type="ECO:0000313" key="3">
    <source>
        <dbReference type="EMBL" id="VUF13665.1"/>
    </source>
</evidence>
<reference evidence="2" key="3">
    <citation type="submission" date="2021-08" db="EMBL/GenBank/DDBJ databases">
        <authorList>
            <person name="Tani A."/>
            <person name="Ola A."/>
            <person name="Ogura Y."/>
            <person name="Katsura K."/>
            <person name="Hayashi T."/>
        </authorList>
    </citation>
    <scope>NUCLEOTIDE SEQUENCE</scope>
    <source>
        <strain evidence="2">DSM 22415</strain>
    </source>
</reference>
<gene>
    <name evidence="2" type="ORF">IFDJLNFL_2201</name>
    <name evidence="3" type="ORF">MTDSW087_03372</name>
</gene>
<dbReference type="Proteomes" id="UP001055303">
    <property type="component" value="Unassembled WGS sequence"/>
</dbReference>
<dbReference type="EMBL" id="BPQI01000056">
    <property type="protein sequence ID" value="GJD56306.1"/>
    <property type="molecule type" value="Genomic_DNA"/>
</dbReference>
<feature type="region of interest" description="Disordered" evidence="1">
    <location>
        <begin position="256"/>
        <end position="324"/>
    </location>
</feature>
<feature type="compositionally biased region" description="Polar residues" evidence="1">
    <location>
        <begin position="275"/>
        <end position="284"/>
    </location>
</feature>
<name>A0A564FZS7_9HYPH</name>
<protein>
    <submittedName>
        <fullName evidence="3">Uncharacterized protein</fullName>
    </submittedName>
</protein>
<feature type="region of interest" description="Disordered" evidence="1">
    <location>
        <begin position="106"/>
        <end position="153"/>
    </location>
</feature>
<reference evidence="3 4" key="1">
    <citation type="submission" date="2019-06" db="EMBL/GenBank/DDBJ databases">
        <authorList>
            <person name="Rodrigo-Torres L."/>
            <person name="Arahal R. D."/>
            <person name="Lucena T."/>
        </authorList>
    </citation>
    <scope>NUCLEOTIDE SEQUENCE [LARGE SCALE GENOMIC DNA]</scope>
    <source>
        <strain evidence="3 4">SW08-7</strain>
    </source>
</reference>
<evidence type="ECO:0000313" key="2">
    <source>
        <dbReference type="EMBL" id="GJD56306.1"/>
    </source>
</evidence>
<sequence length="324" mass="34821">MRTVSNPSQATWHPRVSRRNANSANDEVVLCGKGTHTVGIPCSAAALRRARTMFAEEIRRQAEIAPQAALPTVTAALWRAYSEGKITEAEAEALSGLIEARTDAPASRRVSLAAPATSNKSDSPPAQDRAASARRAVGSRPRTDASMERRRRWAASGRLPPGLAARFTLAEQAVLALVAAETVRRKDCRLSIENMAAVAGVCRSTVKNAIREARRLGLLTVEERQITGFRNDTNVARIISAEWLAWIRLARHGDPLSKREGQAEPSTLRGGGVKSVTSTPTGVLTLSEPGKTETSKCCRRAAGDLDRSDQTRIRAGGGTGRAMR</sequence>
<evidence type="ECO:0000256" key="1">
    <source>
        <dbReference type="SAM" id="MobiDB-lite"/>
    </source>
</evidence>
<organism evidence="3 4">
    <name type="scientific">Methylobacterium dankookense</name>
    <dbReference type="NCBI Taxonomy" id="560405"/>
    <lineage>
        <taxon>Bacteria</taxon>
        <taxon>Pseudomonadati</taxon>
        <taxon>Pseudomonadota</taxon>
        <taxon>Alphaproteobacteria</taxon>
        <taxon>Hyphomicrobiales</taxon>
        <taxon>Methylobacteriaceae</taxon>
        <taxon>Methylobacterium</taxon>
    </lineage>
</organism>
<keyword evidence="5" id="KW-1185">Reference proteome</keyword>
<feature type="compositionally biased region" description="Gly residues" evidence="1">
    <location>
        <begin position="315"/>
        <end position="324"/>
    </location>
</feature>
<evidence type="ECO:0000313" key="5">
    <source>
        <dbReference type="Proteomes" id="UP001055303"/>
    </source>
</evidence>
<evidence type="ECO:0000313" key="4">
    <source>
        <dbReference type="Proteomes" id="UP000401717"/>
    </source>
</evidence>